<protein>
    <submittedName>
        <fullName evidence="1">Uncharacterized protein</fullName>
    </submittedName>
</protein>
<proteinExistence type="predicted"/>
<dbReference type="Proteomes" id="UP000033260">
    <property type="component" value="Chromosome"/>
</dbReference>
<name>A0AAU8S337_PSEPU</name>
<dbReference type="AlphaFoldDB" id="A0AAU8S337"/>
<sequence length="298" mass="35071">MNRKDDFVLADDWNDELAMLLEDVRNDPRRDIWLWLYLVIYENADLPFESCNGSTMRGQIARLLERRRSILRRLGSLKDQFLVLAERINWIDQSERQYLWLRPRVERLTTGKNHSGLPRGLVHLTGRSRLIAMLDIWNINIAEKAKQIDSLRNEWLQHKAKDSDFGWFEDKNEGHLRCKCAWDWLKKNRLPPHSLATPITNHTELITFFDHAEFGPTEQKAIIKAIKQLWSRRQFDVRAVDKKQVNVMLAKTAINLLDELAEKHKLKRAQVLERLITMESEGGGYLVDNPYPPKETPK</sequence>
<organism evidence="1 2">
    <name type="scientific">Pseudomonas putida S13.1.2</name>
    <dbReference type="NCBI Taxonomy" id="1384061"/>
    <lineage>
        <taxon>Bacteria</taxon>
        <taxon>Pseudomonadati</taxon>
        <taxon>Pseudomonadota</taxon>
        <taxon>Gammaproteobacteria</taxon>
        <taxon>Pseudomonadales</taxon>
        <taxon>Pseudomonadaceae</taxon>
        <taxon>Pseudomonas</taxon>
    </lineage>
</organism>
<evidence type="ECO:0000313" key="1">
    <source>
        <dbReference type="EMBL" id="AJQ50419.1"/>
    </source>
</evidence>
<reference evidence="1 2" key="1">
    <citation type="submission" date="2015-02" db="EMBL/GenBank/DDBJ databases">
        <title>Complete Genome Sequencing of Pseudomonas putida S13.1.2.</title>
        <authorList>
            <person name="Chong T.M."/>
            <person name="Chan K.G."/>
            <person name="Dessaux Y."/>
        </authorList>
    </citation>
    <scope>NUCLEOTIDE SEQUENCE [LARGE SCALE GENOMIC DNA]</scope>
    <source>
        <strain evidence="1 2">S13.1.2</strain>
    </source>
</reference>
<accession>A0AAU8S337</accession>
<dbReference type="EMBL" id="CP010979">
    <property type="protein sequence ID" value="AJQ50419.1"/>
    <property type="molecule type" value="Genomic_DNA"/>
</dbReference>
<evidence type="ECO:0000313" key="2">
    <source>
        <dbReference type="Proteomes" id="UP000033260"/>
    </source>
</evidence>
<gene>
    <name evidence="1" type="ORF">N805_25665</name>
</gene>